<organism evidence="2">
    <name type="scientific">uncultured marine virus</name>
    <dbReference type="NCBI Taxonomy" id="186617"/>
    <lineage>
        <taxon>Viruses</taxon>
        <taxon>environmental samples</taxon>
    </lineage>
</organism>
<accession>A0A0F7L963</accession>
<dbReference type="EMBL" id="KR029601">
    <property type="protein sequence ID" value="AKH48118.1"/>
    <property type="molecule type" value="Genomic_DNA"/>
</dbReference>
<feature type="region of interest" description="Disordered" evidence="1">
    <location>
        <begin position="278"/>
        <end position="305"/>
    </location>
</feature>
<evidence type="ECO:0000256" key="1">
    <source>
        <dbReference type="SAM" id="MobiDB-lite"/>
    </source>
</evidence>
<protein>
    <submittedName>
        <fullName evidence="2">Uncharacterized protein</fullName>
    </submittedName>
</protein>
<reference evidence="2" key="1">
    <citation type="journal article" date="2015" name="Front. Microbiol.">
        <title>Combining genomic sequencing methods to explore viral diversity and reveal potential virus-host interactions.</title>
        <authorList>
            <person name="Chow C.E."/>
            <person name="Winget D.M."/>
            <person name="White R.A.III."/>
            <person name="Hallam S.J."/>
            <person name="Suttle C.A."/>
        </authorList>
    </citation>
    <scope>NUCLEOTIDE SEQUENCE</scope>
    <source>
        <strain evidence="2">Oxic1_6</strain>
    </source>
</reference>
<reference evidence="2" key="2">
    <citation type="submission" date="2015-03" db="EMBL/GenBank/DDBJ databases">
        <authorList>
            <person name="Chow C.-E.T."/>
            <person name="Winget D.M."/>
            <person name="White R.A.III."/>
            <person name="Hallam S.J."/>
            <person name="Suttle C.A."/>
        </authorList>
    </citation>
    <scope>NUCLEOTIDE SEQUENCE</scope>
    <source>
        <strain evidence="2">Oxic1_6</strain>
    </source>
</reference>
<proteinExistence type="predicted"/>
<name>A0A0F7L963_9VIRU</name>
<sequence>MRGCLPRGCSRAGWGVEVGSSGTHGQRLRCQHGRRRRANGVCRCGHKHRGLVVAPLAVQLLSERGCLSEAVAAHREELLDGLVGLRPVRVVSAAHADPEARPVAHVGSVSDDSGALGAGLGVPVQRDGAERRLRVVARLVGFGHQDLDLLVGRVAHGLCSSAGCLLHQQSPLSRTVGGCRREGGLGPDEPPPVALEDGAGAEEVADDASVKLADARTLEGSGALAGTLGGEVVEDFGCCGVDVAHFRSLLGGVFVVPSSALFIHHTELSARGIGKIMKEGNGRRGPMPRGRSQPHAVLPTGHPRP</sequence>
<evidence type="ECO:0000313" key="2">
    <source>
        <dbReference type="EMBL" id="AKH48118.1"/>
    </source>
</evidence>